<reference evidence="1" key="1">
    <citation type="journal article" date="2014" name="Front. Microbiol.">
        <title>High frequency of phylogenetically diverse reductive dehalogenase-homologous genes in deep subseafloor sedimentary metagenomes.</title>
        <authorList>
            <person name="Kawai M."/>
            <person name="Futagami T."/>
            <person name="Toyoda A."/>
            <person name="Takaki Y."/>
            <person name="Nishi S."/>
            <person name="Hori S."/>
            <person name="Arai W."/>
            <person name="Tsubouchi T."/>
            <person name="Morono Y."/>
            <person name="Uchiyama I."/>
            <person name="Ito T."/>
            <person name="Fujiyama A."/>
            <person name="Inagaki F."/>
            <person name="Takami H."/>
        </authorList>
    </citation>
    <scope>NUCLEOTIDE SEQUENCE</scope>
    <source>
        <strain evidence="1">Expedition CK06-06</strain>
    </source>
</reference>
<dbReference type="Gene3D" id="3.40.190.10">
    <property type="entry name" value="Periplasmic binding protein-like II"/>
    <property type="match status" value="1"/>
</dbReference>
<dbReference type="PIRSF" id="PIRSF017082">
    <property type="entry name" value="YflP"/>
    <property type="match status" value="1"/>
</dbReference>
<gene>
    <name evidence="1" type="ORF">S03H2_03978</name>
</gene>
<dbReference type="Gene3D" id="3.40.190.150">
    <property type="entry name" value="Bordetella uptake gene, domain 1"/>
    <property type="match status" value="1"/>
</dbReference>
<sequence length="336" mass="36623">MLRKMLFVFIIVALVATVAFTSMGKELWKPTKPITVIVPWGAGGSTDQITRILAGELEGKLGQKIVIVNQSGGSGSVGSKTALDAKKDGYTWTAGMIGDLGTYAIKGFLDTKMEDWHLYFGVANVDVVSVHPDTPYKTFGDLLQAFKDKPGEIAVATAGETSCGHVGMESIKQYTGIEYKHVTYEGGNPAVIATVRGETEVVPQLACEEVDMIRAKKLRPLAVLDSKALELKGYGTIPPITKWIPEFTPAPLYFGIFIPKGVPEEVVTTMNKLWEEVIKNSEVVKKYASDRGAVFTPYWGTEALVKAFPLIQNNAWLYYDAGKAEISPMEIGVPRP</sequence>
<evidence type="ECO:0008006" key="2">
    <source>
        <dbReference type="Google" id="ProtNLM"/>
    </source>
</evidence>
<proteinExistence type="predicted"/>
<organism evidence="1">
    <name type="scientific">marine sediment metagenome</name>
    <dbReference type="NCBI Taxonomy" id="412755"/>
    <lineage>
        <taxon>unclassified sequences</taxon>
        <taxon>metagenomes</taxon>
        <taxon>ecological metagenomes</taxon>
    </lineage>
</organism>
<comment type="caution">
    <text evidence="1">The sequence shown here is derived from an EMBL/GenBank/DDBJ whole genome shotgun (WGS) entry which is preliminary data.</text>
</comment>
<dbReference type="InterPro" id="IPR005064">
    <property type="entry name" value="BUG"/>
</dbReference>
<evidence type="ECO:0000313" key="1">
    <source>
        <dbReference type="EMBL" id="GAH31290.1"/>
    </source>
</evidence>
<dbReference type="AlphaFoldDB" id="X1FFI6"/>
<dbReference type="InterPro" id="IPR042100">
    <property type="entry name" value="Bug_dom1"/>
</dbReference>
<dbReference type="EMBL" id="BARU01001529">
    <property type="protein sequence ID" value="GAH31290.1"/>
    <property type="molecule type" value="Genomic_DNA"/>
</dbReference>
<name>X1FFI6_9ZZZZ</name>
<dbReference type="PANTHER" id="PTHR42928">
    <property type="entry name" value="TRICARBOXYLATE-BINDING PROTEIN"/>
    <property type="match status" value="1"/>
</dbReference>
<dbReference type="CDD" id="cd07012">
    <property type="entry name" value="PBP2_Bug_TTT"/>
    <property type="match status" value="1"/>
</dbReference>
<dbReference type="PANTHER" id="PTHR42928:SF5">
    <property type="entry name" value="BLR1237 PROTEIN"/>
    <property type="match status" value="1"/>
</dbReference>
<protein>
    <recommendedName>
        <fullName evidence="2">Tripartite tricarboxylate transporter substrate binding protein</fullName>
    </recommendedName>
</protein>
<dbReference type="Pfam" id="PF03401">
    <property type="entry name" value="TctC"/>
    <property type="match status" value="1"/>
</dbReference>
<accession>X1FFI6</accession>